<gene>
    <name evidence="2" type="ORF">J437_LFUL009536</name>
</gene>
<comment type="caution">
    <text evidence="2">The sequence shown here is derived from an EMBL/GenBank/DDBJ whole genome shotgun (WGS) entry which is preliminary data.</text>
</comment>
<feature type="region of interest" description="Disordered" evidence="1">
    <location>
        <begin position="130"/>
        <end position="198"/>
    </location>
</feature>
<evidence type="ECO:0000313" key="2">
    <source>
        <dbReference type="EMBL" id="KAG8228978.1"/>
    </source>
</evidence>
<proteinExistence type="predicted"/>
<name>A0A8K0P1C7_LADFU</name>
<feature type="compositionally biased region" description="Basic residues" evidence="1">
    <location>
        <begin position="130"/>
        <end position="139"/>
    </location>
</feature>
<protein>
    <submittedName>
        <fullName evidence="2">Uncharacterized protein</fullName>
    </submittedName>
</protein>
<dbReference type="AlphaFoldDB" id="A0A8K0P1C7"/>
<feature type="compositionally biased region" description="Pro residues" evidence="1">
    <location>
        <begin position="146"/>
        <end position="155"/>
    </location>
</feature>
<sequence length="252" mass="28140">MTFAKDFPHVTQRLSHLCCVVNTTLHLDYSSSSAASRIEISVVFYVRATTVKVIPPFWDSPEVEHGIAYTVGASDTHSALPETPESLSPLNIRDPDPLGPLVGRLSPETVVEAASQMVVMPVPVTWVPRHHDRHHHQHHHPEDEVPPPPPPPPAPAHHHLAPANVSSSSSSHHRSRHHHHRHHHHRGQRSYSSEQVGREVLEGGAKRASTYDNTLMYLPCLRPVLNLHLVSQCPKVSTLLVFLGEYRHSAWV</sequence>
<reference evidence="2" key="1">
    <citation type="submission" date="2013-04" db="EMBL/GenBank/DDBJ databases">
        <authorList>
            <person name="Qu J."/>
            <person name="Murali S.C."/>
            <person name="Bandaranaike D."/>
            <person name="Bellair M."/>
            <person name="Blankenburg K."/>
            <person name="Chao H."/>
            <person name="Dinh H."/>
            <person name="Doddapaneni H."/>
            <person name="Downs B."/>
            <person name="Dugan-Rocha S."/>
            <person name="Elkadiri S."/>
            <person name="Gnanaolivu R.D."/>
            <person name="Hernandez B."/>
            <person name="Javaid M."/>
            <person name="Jayaseelan J.C."/>
            <person name="Lee S."/>
            <person name="Li M."/>
            <person name="Ming W."/>
            <person name="Munidasa M."/>
            <person name="Muniz J."/>
            <person name="Nguyen L."/>
            <person name="Ongeri F."/>
            <person name="Osuji N."/>
            <person name="Pu L.-L."/>
            <person name="Puazo M."/>
            <person name="Qu C."/>
            <person name="Quiroz J."/>
            <person name="Raj R."/>
            <person name="Weissenberger G."/>
            <person name="Xin Y."/>
            <person name="Zou X."/>
            <person name="Han Y."/>
            <person name="Richards S."/>
            <person name="Worley K."/>
            <person name="Muzny D."/>
            <person name="Gibbs R."/>
        </authorList>
    </citation>
    <scope>NUCLEOTIDE SEQUENCE</scope>
    <source>
        <strain evidence="2">Sampled in the wild</strain>
    </source>
</reference>
<organism evidence="2 3">
    <name type="scientific">Ladona fulva</name>
    <name type="common">Scarce chaser dragonfly</name>
    <name type="synonym">Libellula fulva</name>
    <dbReference type="NCBI Taxonomy" id="123851"/>
    <lineage>
        <taxon>Eukaryota</taxon>
        <taxon>Metazoa</taxon>
        <taxon>Ecdysozoa</taxon>
        <taxon>Arthropoda</taxon>
        <taxon>Hexapoda</taxon>
        <taxon>Insecta</taxon>
        <taxon>Pterygota</taxon>
        <taxon>Palaeoptera</taxon>
        <taxon>Odonata</taxon>
        <taxon>Epiprocta</taxon>
        <taxon>Anisoptera</taxon>
        <taxon>Libelluloidea</taxon>
        <taxon>Libellulidae</taxon>
        <taxon>Ladona</taxon>
    </lineage>
</organism>
<evidence type="ECO:0000256" key="1">
    <source>
        <dbReference type="SAM" id="MobiDB-lite"/>
    </source>
</evidence>
<feature type="compositionally biased region" description="Basic residues" evidence="1">
    <location>
        <begin position="171"/>
        <end position="188"/>
    </location>
</feature>
<reference evidence="2" key="2">
    <citation type="submission" date="2017-10" db="EMBL/GenBank/DDBJ databases">
        <title>Ladona fulva Genome sequencing and assembly.</title>
        <authorList>
            <person name="Murali S."/>
            <person name="Richards S."/>
            <person name="Bandaranaike D."/>
            <person name="Bellair M."/>
            <person name="Blankenburg K."/>
            <person name="Chao H."/>
            <person name="Dinh H."/>
            <person name="Doddapaneni H."/>
            <person name="Dugan-Rocha S."/>
            <person name="Elkadiri S."/>
            <person name="Gnanaolivu R."/>
            <person name="Hernandez B."/>
            <person name="Skinner E."/>
            <person name="Javaid M."/>
            <person name="Lee S."/>
            <person name="Li M."/>
            <person name="Ming W."/>
            <person name="Munidasa M."/>
            <person name="Muniz J."/>
            <person name="Nguyen L."/>
            <person name="Hughes D."/>
            <person name="Osuji N."/>
            <person name="Pu L.-L."/>
            <person name="Puazo M."/>
            <person name="Qu C."/>
            <person name="Quiroz J."/>
            <person name="Raj R."/>
            <person name="Weissenberger G."/>
            <person name="Xin Y."/>
            <person name="Zou X."/>
            <person name="Han Y."/>
            <person name="Worley K."/>
            <person name="Muzny D."/>
            <person name="Gibbs R."/>
        </authorList>
    </citation>
    <scope>NUCLEOTIDE SEQUENCE</scope>
    <source>
        <strain evidence="2">Sampled in the wild</strain>
    </source>
</reference>
<evidence type="ECO:0000313" key="3">
    <source>
        <dbReference type="Proteomes" id="UP000792457"/>
    </source>
</evidence>
<dbReference type="EMBL" id="KZ308404">
    <property type="protein sequence ID" value="KAG8228978.1"/>
    <property type="molecule type" value="Genomic_DNA"/>
</dbReference>
<keyword evidence="3" id="KW-1185">Reference proteome</keyword>
<dbReference type="Proteomes" id="UP000792457">
    <property type="component" value="Unassembled WGS sequence"/>
</dbReference>
<accession>A0A8K0P1C7</accession>